<proteinExistence type="predicted"/>
<dbReference type="Proteomes" id="UP000275368">
    <property type="component" value="Chromosome"/>
</dbReference>
<feature type="domain" description="N,N-dimethylformamidase beta subunit-like C-terminal" evidence="1">
    <location>
        <begin position="119"/>
        <end position="503"/>
    </location>
</feature>
<name>A0A3G9JFU3_9BACL</name>
<gene>
    <name evidence="2" type="ORF">Back11_31840</name>
</gene>
<evidence type="ECO:0000259" key="1">
    <source>
        <dbReference type="Pfam" id="PF20254"/>
    </source>
</evidence>
<dbReference type="InterPro" id="IPR046540">
    <property type="entry name" value="DMFA2_C"/>
</dbReference>
<dbReference type="EMBL" id="AP019308">
    <property type="protein sequence ID" value="BBH21839.1"/>
    <property type="molecule type" value="Genomic_DNA"/>
</dbReference>
<accession>A0A3G9JFU3</accession>
<reference evidence="2 3" key="1">
    <citation type="submission" date="2018-11" db="EMBL/GenBank/DDBJ databases">
        <title>Complete genome sequence of Paenibacillus baekrokdamisoli strain KCTC 33723.</title>
        <authorList>
            <person name="Kang S.W."/>
            <person name="Lee K.C."/>
            <person name="Kim K.K."/>
            <person name="Kim J.S."/>
            <person name="Kim D.S."/>
            <person name="Ko S.H."/>
            <person name="Yang S.H."/>
            <person name="Lee J.S."/>
        </authorList>
    </citation>
    <scope>NUCLEOTIDE SEQUENCE [LARGE SCALE GENOMIC DNA]</scope>
    <source>
        <strain evidence="2 3">KCTC 33723</strain>
    </source>
</reference>
<organism evidence="2 3">
    <name type="scientific">Paenibacillus baekrokdamisoli</name>
    <dbReference type="NCBI Taxonomy" id="1712516"/>
    <lineage>
        <taxon>Bacteria</taxon>
        <taxon>Bacillati</taxon>
        <taxon>Bacillota</taxon>
        <taxon>Bacilli</taxon>
        <taxon>Bacillales</taxon>
        <taxon>Paenibacillaceae</taxon>
        <taxon>Paenibacillus</taxon>
    </lineage>
</organism>
<dbReference type="OrthoDB" id="505641at2"/>
<dbReference type="InterPro" id="IPR006311">
    <property type="entry name" value="TAT_signal"/>
</dbReference>
<dbReference type="PROSITE" id="PS51318">
    <property type="entry name" value="TAT"/>
    <property type="match status" value="1"/>
</dbReference>
<dbReference type="AlphaFoldDB" id="A0A3G9JFU3"/>
<dbReference type="RefSeq" id="WP_125658964.1">
    <property type="nucleotide sequence ID" value="NZ_AP019308.1"/>
</dbReference>
<protein>
    <recommendedName>
        <fullName evidence="1">N,N-dimethylformamidase beta subunit-like C-terminal domain-containing protein</fullName>
    </recommendedName>
</protein>
<evidence type="ECO:0000313" key="2">
    <source>
        <dbReference type="EMBL" id="BBH21839.1"/>
    </source>
</evidence>
<dbReference type="KEGG" id="pbk:Back11_31840"/>
<sequence>MTKNKVDQEKLFTRRDFIKIVAGVGGGALLGLSGLNLLLKHADGRARNEEPIYTNKVRAVLSTSAISEENKLPGTDGWKFKKGGAGNIQGYASTTSVTAGETIEFMISTKKGGTLYHLQTFRLGYYQGKGGRLVDEAKGLKGIAQGWWSSKSGRNGLPEPDLVTKLLDLKWVPSYKWTVPTNAVSGYYLTKLTDAEGYETYIPFIVRDDKNAHDLMVQSSVATWHAYSAWGGHSYYGHYDNETHEYFTYDQDPKNNAVSISYNRPYEQGNGAGDLFIEYPTVYWLESHGYDIGYVSNIDTHLSRVKWKPKGFLSIGHDEYYSRPMREYLENFRDNGIHMAFLGANSIYWQSRYESNMNDSTLEPRIQTCYKYRAKSQDPVRDLKLLTTTWCQIDEPENLIVGQNWGSVVNESQDWVISNPTHWLFNGLKVNKGDKVNKLIGWEFDGVANHLFTPPNLEIIAASKVINKQNKVYEANSTIYEHWSKSTIFSSGTIYWGFGLANPAEDPRGVVSPIVQGVTKNLLDRFVGITV</sequence>
<keyword evidence="3" id="KW-1185">Reference proteome</keyword>
<dbReference type="Pfam" id="PF20254">
    <property type="entry name" value="DMFA2_C"/>
    <property type="match status" value="1"/>
</dbReference>
<evidence type="ECO:0000313" key="3">
    <source>
        <dbReference type="Proteomes" id="UP000275368"/>
    </source>
</evidence>